<feature type="compositionally biased region" description="Basic residues" evidence="4">
    <location>
        <begin position="324"/>
        <end position="342"/>
    </location>
</feature>
<dbReference type="Gene3D" id="1.10.357.10">
    <property type="entry name" value="Tetracycline Repressor, domain 2"/>
    <property type="match status" value="1"/>
</dbReference>
<dbReference type="InterPro" id="IPR001647">
    <property type="entry name" value="HTH_TetR"/>
</dbReference>
<dbReference type="SUPFAM" id="SSF48498">
    <property type="entry name" value="Tetracyclin repressor-like, C-terminal domain"/>
    <property type="match status" value="1"/>
</dbReference>
<dbReference type="GO" id="GO:0000976">
    <property type="term" value="F:transcription cis-regulatory region binding"/>
    <property type="evidence" value="ECO:0007669"/>
    <property type="project" value="TreeGrafter"/>
</dbReference>
<dbReference type="Pfam" id="PF16859">
    <property type="entry name" value="TetR_C_11"/>
    <property type="match status" value="1"/>
</dbReference>
<evidence type="ECO:0000256" key="1">
    <source>
        <dbReference type="ARBA" id="ARBA00023015"/>
    </source>
</evidence>
<evidence type="ECO:0000313" key="7">
    <source>
        <dbReference type="EMBL" id="CAB4965364.1"/>
    </source>
</evidence>
<sequence length="342" mass="37294">MFLVFETSLCAVKGQHRDLVGIREEEVLGAGHIEERGIGAVVDRALCGEVCKFRVGITDHVVAEEFIFLGQHLVATHMCPRCLRADGSRVFLCTLRRSKGLRYCEEKVQTIDLYDTVRTVMGDVKNDQSSAGRPRDPRLDAAIIDATVELLTERGYNELSLAAVAERAETTTAAIYRRYGSKSELVTKAVFRTDGDDVVADTGDLEADLATMIRWSVEKLQRPAALAAIIGLLGESKSERKKNVVESRSATQLTTGRLERAKAAGELRSDVDAALLASLIDGPVLHVVLGGMTTPIDDAWIAQLVQVVLNGARADATRTASTTRHPKSRTHTTPKTRKVTSL</sequence>
<dbReference type="SUPFAM" id="SSF46689">
    <property type="entry name" value="Homeodomain-like"/>
    <property type="match status" value="1"/>
</dbReference>
<dbReference type="Pfam" id="PF00440">
    <property type="entry name" value="TetR_N"/>
    <property type="match status" value="1"/>
</dbReference>
<keyword evidence="2" id="KW-0238">DNA-binding</keyword>
<keyword evidence="3" id="KW-0804">Transcription</keyword>
<dbReference type="GO" id="GO:0003700">
    <property type="term" value="F:DNA-binding transcription factor activity"/>
    <property type="evidence" value="ECO:0007669"/>
    <property type="project" value="TreeGrafter"/>
</dbReference>
<dbReference type="InterPro" id="IPR009057">
    <property type="entry name" value="Homeodomain-like_sf"/>
</dbReference>
<feature type="region of interest" description="Disordered" evidence="4">
    <location>
        <begin position="315"/>
        <end position="342"/>
    </location>
</feature>
<dbReference type="PRINTS" id="PR00455">
    <property type="entry name" value="HTHTETR"/>
</dbReference>
<proteinExistence type="predicted"/>
<feature type="domain" description="HTH tetR-type" evidence="5">
    <location>
        <begin position="137"/>
        <end position="197"/>
    </location>
</feature>
<dbReference type="AlphaFoldDB" id="A0A6J6XM76"/>
<reference evidence="6" key="1">
    <citation type="submission" date="2020-05" db="EMBL/GenBank/DDBJ databases">
        <authorList>
            <person name="Chiriac C."/>
            <person name="Salcher M."/>
            <person name="Ghai R."/>
            <person name="Kavagutti S V."/>
        </authorList>
    </citation>
    <scope>NUCLEOTIDE SEQUENCE</scope>
</reference>
<evidence type="ECO:0000256" key="2">
    <source>
        <dbReference type="ARBA" id="ARBA00023125"/>
    </source>
</evidence>
<dbReference type="Gene3D" id="1.10.10.60">
    <property type="entry name" value="Homeodomain-like"/>
    <property type="match status" value="1"/>
</dbReference>
<evidence type="ECO:0000313" key="6">
    <source>
        <dbReference type="EMBL" id="CAB4794977.1"/>
    </source>
</evidence>
<name>A0A6J6XM76_9ZZZZ</name>
<dbReference type="PANTHER" id="PTHR30055:SF230">
    <property type="entry name" value="TRANSCRIPTIONAL REGULATORY PROTEIN (PROBABLY TETR-FAMILY)-RELATED"/>
    <property type="match status" value="1"/>
</dbReference>
<dbReference type="PANTHER" id="PTHR30055">
    <property type="entry name" value="HTH-TYPE TRANSCRIPTIONAL REGULATOR RUTR"/>
    <property type="match status" value="1"/>
</dbReference>
<dbReference type="InterPro" id="IPR036271">
    <property type="entry name" value="Tet_transcr_reg_TetR-rel_C_sf"/>
</dbReference>
<dbReference type="PROSITE" id="PS50977">
    <property type="entry name" value="HTH_TETR_2"/>
    <property type="match status" value="1"/>
</dbReference>
<evidence type="ECO:0000256" key="4">
    <source>
        <dbReference type="SAM" id="MobiDB-lite"/>
    </source>
</evidence>
<dbReference type="EMBL" id="CAFBNJ010000148">
    <property type="protein sequence ID" value="CAB4965364.1"/>
    <property type="molecule type" value="Genomic_DNA"/>
</dbReference>
<evidence type="ECO:0000256" key="3">
    <source>
        <dbReference type="ARBA" id="ARBA00023163"/>
    </source>
</evidence>
<keyword evidence="1" id="KW-0805">Transcription regulation</keyword>
<protein>
    <submittedName>
        <fullName evidence="6">Unannotated protein</fullName>
    </submittedName>
</protein>
<gene>
    <name evidence="6" type="ORF">UFOPK2969_01110</name>
    <name evidence="7" type="ORF">UFOPK3785_01885</name>
</gene>
<organism evidence="6">
    <name type="scientific">freshwater metagenome</name>
    <dbReference type="NCBI Taxonomy" id="449393"/>
    <lineage>
        <taxon>unclassified sequences</taxon>
        <taxon>metagenomes</taxon>
        <taxon>ecological metagenomes</taxon>
    </lineage>
</organism>
<dbReference type="EMBL" id="CAFAAD010000080">
    <property type="protein sequence ID" value="CAB4794977.1"/>
    <property type="molecule type" value="Genomic_DNA"/>
</dbReference>
<dbReference type="InterPro" id="IPR050109">
    <property type="entry name" value="HTH-type_TetR-like_transc_reg"/>
</dbReference>
<accession>A0A6J6XM76</accession>
<dbReference type="InterPro" id="IPR011075">
    <property type="entry name" value="TetR_C"/>
</dbReference>
<evidence type="ECO:0000259" key="5">
    <source>
        <dbReference type="PROSITE" id="PS50977"/>
    </source>
</evidence>